<sequence length="331" mass="37548">MNQKSKFEQQKLVLCCSKSPGSVRRSMAGDDAGDDDAAGNKKEVTSDPESRLSDVSLEIVEAYKRILELSFQVILAKMAICVLLKINSLISPPSKPLTPKRVLFMILKLVIMFLLIMMTPSNTAALLIMMCVRTLALSNKLLKEWVFPPSKPQTPWERVLFLIQKLIKLMFPSSTPPPELTFYQRVLMIIMFVKTLPTKLKEWVIPSPKPITTIQRVQLLVKKLMLMLFPSPPPPTPFLKRAFLMLLGLFTTTTVIKQFSDMLFQAYFDSVFKTQFLKAIEMFDDTLMKLFAKVSPKVAHFMKAGGFTFSGLYGFVLVFVLVLVALNMYVK</sequence>
<evidence type="ECO:0000256" key="2">
    <source>
        <dbReference type="SAM" id="Phobius"/>
    </source>
</evidence>
<gene>
    <name evidence="3" type="ORF">QVD17_35397</name>
</gene>
<keyword evidence="2" id="KW-1133">Transmembrane helix</keyword>
<evidence type="ECO:0000313" key="4">
    <source>
        <dbReference type="Proteomes" id="UP001229421"/>
    </source>
</evidence>
<proteinExistence type="predicted"/>
<feature type="transmembrane region" description="Helical" evidence="2">
    <location>
        <begin position="69"/>
        <end position="90"/>
    </location>
</feature>
<dbReference type="AlphaFoldDB" id="A0AAD8K3E1"/>
<evidence type="ECO:0000313" key="3">
    <source>
        <dbReference type="EMBL" id="KAK1413621.1"/>
    </source>
</evidence>
<keyword evidence="4" id="KW-1185">Reference proteome</keyword>
<name>A0AAD8K3E1_TARER</name>
<feature type="transmembrane region" description="Helical" evidence="2">
    <location>
        <begin position="242"/>
        <end position="260"/>
    </location>
</feature>
<feature type="region of interest" description="Disordered" evidence="1">
    <location>
        <begin position="20"/>
        <end position="47"/>
    </location>
</feature>
<feature type="transmembrane region" description="Helical" evidence="2">
    <location>
        <begin position="102"/>
        <end position="118"/>
    </location>
</feature>
<evidence type="ECO:0000256" key="1">
    <source>
        <dbReference type="SAM" id="MobiDB-lite"/>
    </source>
</evidence>
<accession>A0AAD8K3E1</accession>
<comment type="caution">
    <text evidence="3">The sequence shown here is derived from an EMBL/GenBank/DDBJ whole genome shotgun (WGS) entry which is preliminary data.</text>
</comment>
<dbReference type="Proteomes" id="UP001229421">
    <property type="component" value="Unassembled WGS sequence"/>
</dbReference>
<reference evidence="3" key="1">
    <citation type="journal article" date="2023" name="bioRxiv">
        <title>Improved chromosome-level genome assembly for marigold (Tagetes erecta).</title>
        <authorList>
            <person name="Jiang F."/>
            <person name="Yuan L."/>
            <person name="Wang S."/>
            <person name="Wang H."/>
            <person name="Xu D."/>
            <person name="Wang A."/>
            <person name="Fan W."/>
        </authorList>
    </citation>
    <scope>NUCLEOTIDE SEQUENCE</scope>
    <source>
        <strain evidence="3">WSJ</strain>
        <tissue evidence="3">Leaf</tissue>
    </source>
</reference>
<feature type="transmembrane region" description="Helical" evidence="2">
    <location>
        <begin position="311"/>
        <end position="330"/>
    </location>
</feature>
<keyword evidence="2" id="KW-0812">Transmembrane</keyword>
<feature type="compositionally biased region" description="Basic and acidic residues" evidence="1">
    <location>
        <begin position="38"/>
        <end position="47"/>
    </location>
</feature>
<organism evidence="3 4">
    <name type="scientific">Tagetes erecta</name>
    <name type="common">African marigold</name>
    <dbReference type="NCBI Taxonomy" id="13708"/>
    <lineage>
        <taxon>Eukaryota</taxon>
        <taxon>Viridiplantae</taxon>
        <taxon>Streptophyta</taxon>
        <taxon>Embryophyta</taxon>
        <taxon>Tracheophyta</taxon>
        <taxon>Spermatophyta</taxon>
        <taxon>Magnoliopsida</taxon>
        <taxon>eudicotyledons</taxon>
        <taxon>Gunneridae</taxon>
        <taxon>Pentapetalae</taxon>
        <taxon>asterids</taxon>
        <taxon>campanulids</taxon>
        <taxon>Asterales</taxon>
        <taxon>Asteraceae</taxon>
        <taxon>Asteroideae</taxon>
        <taxon>Heliantheae alliance</taxon>
        <taxon>Tageteae</taxon>
        <taxon>Tagetes</taxon>
    </lineage>
</organism>
<keyword evidence="2" id="KW-0472">Membrane</keyword>
<protein>
    <recommendedName>
        <fullName evidence="5">Transmembrane protein</fullName>
    </recommendedName>
</protein>
<dbReference type="EMBL" id="JAUHHV010000009">
    <property type="protein sequence ID" value="KAK1413621.1"/>
    <property type="molecule type" value="Genomic_DNA"/>
</dbReference>
<evidence type="ECO:0008006" key="5">
    <source>
        <dbReference type="Google" id="ProtNLM"/>
    </source>
</evidence>